<evidence type="ECO:0000259" key="7">
    <source>
        <dbReference type="Pfam" id="PF10035"/>
    </source>
</evidence>
<keyword evidence="5 6" id="KW-0472">Membrane</keyword>
<feature type="domain" description="DUF5698" evidence="8">
    <location>
        <begin position="27"/>
        <end position="83"/>
    </location>
</feature>
<evidence type="ECO:0000256" key="2">
    <source>
        <dbReference type="ARBA" id="ARBA00022475"/>
    </source>
</evidence>
<evidence type="ECO:0000256" key="1">
    <source>
        <dbReference type="ARBA" id="ARBA00004651"/>
    </source>
</evidence>
<comment type="subcellular location">
    <subcellularLocation>
        <location evidence="1 6">Cell membrane</location>
        <topology evidence="1 6">Multi-pass membrane protein</topology>
    </subcellularLocation>
</comment>
<dbReference type="InterPro" id="IPR019264">
    <property type="entry name" value="DUF2179"/>
</dbReference>
<dbReference type="GO" id="GO:0005886">
    <property type="term" value="C:plasma membrane"/>
    <property type="evidence" value="ECO:0007669"/>
    <property type="project" value="UniProtKB-SubCell"/>
</dbReference>
<dbReference type="InterPro" id="IPR044035">
    <property type="entry name" value="DUF5698"/>
</dbReference>
<dbReference type="AlphaFoldDB" id="A0AAU8Q242"/>
<feature type="domain" description="DUF2179" evidence="7">
    <location>
        <begin position="118"/>
        <end position="170"/>
    </location>
</feature>
<evidence type="ECO:0000256" key="3">
    <source>
        <dbReference type="ARBA" id="ARBA00022692"/>
    </source>
</evidence>
<dbReference type="Pfam" id="PF18955">
    <property type="entry name" value="DUF5698"/>
    <property type="match status" value="1"/>
</dbReference>
<reference evidence="10" key="1">
    <citation type="submission" date="2011-05" db="EMBL/GenBank/DDBJ databases">
        <title>Complete sequence of Desulfotomaculum kuznetsovii DSM 6115.</title>
        <authorList>
            <person name="Lucas S."/>
            <person name="Han J."/>
            <person name="Lapidus A."/>
            <person name="Cheng J.-F."/>
            <person name="Goodwin L."/>
            <person name="Pitluck S."/>
            <person name="Peters L."/>
            <person name="Mikhailova N."/>
            <person name="Lu M."/>
            <person name="Saunders E."/>
            <person name="Han C."/>
            <person name="Tapia R."/>
            <person name="Land M."/>
            <person name="Hauser L."/>
            <person name="Kyrpides N."/>
            <person name="Ivanova N."/>
            <person name="Pagani I."/>
            <person name="Nazina T."/>
            <person name="Ivanova A."/>
            <person name="Parshina S."/>
            <person name="Kuever J."/>
            <person name="Muyzer G."/>
            <person name="Plugge C."/>
            <person name="Stams A."/>
            <person name="Woyke T."/>
        </authorList>
    </citation>
    <scope>NUCLEOTIDE SEQUENCE [LARGE SCALE GENOMIC DNA]</scope>
    <source>
        <strain evidence="10">DSM 6115 / VKM B-1805 / 17</strain>
    </source>
</reference>
<keyword evidence="2 6" id="KW-1003">Cell membrane</keyword>
<gene>
    <name evidence="9" type="ordered locus">Desku_1385</name>
</gene>
<evidence type="ECO:0000256" key="4">
    <source>
        <dbReference type="ARBA" id="ARBA00022989"/>
    </source>
</evidence>
<dbReference type="HAMAP" id="MF_01515">
    <property type="entry name" value="UPF0316"/>
    <property type="match status" value="1"/>
</dbReference>
<dbReference type="Pfam" id="PF10035">
    <property type="entry name" value="DUF2179"/>
    <property type="match status" value="1"/>
</dbReference>
<organism evidence="9 10">
    <name type="scientific">Desulfofundulus kuznetsovii (strain DSM 6115 / VKM B-1805 / 17)</name>
    <name type="common">Desulfotomaculum kuznetsovii</name>
    <dbReference type="NCBI Taxonomy" id="760568"/>
    <lineage>
        <taxon>Bacteria</taxon>
        <taxon>Bacillati</taxon>
        <taxon>Bacillota</taxon>
        <taxon>Clostridia</taxon>
        <taxon>Eubacteriales</taxon>
        <taxon>Peptococcaceae</taxon>
        <taxon>Desulfofundulus</taxon>
    </lineage>
</organism>
<dbReference type="PANTHER" id="PTHR40060:SF1">
    <property type="entry name" value="UPF0316 PROTEIN YEBE"/>
    <property type="match status" value="1"/>
</dbReference>
<accession>A0AAU8Q242</accession>
<dbReference type="KEGG" id="dku:Desku_1385"/>
<keyword evidence="4 6" id="KW-1133">Transmembrane helix</keyword>
<dbReference type="PANTHER" id="PTHR40060">
    <property type="entry name" value="UPF0316 PROTEIN YEBE"/>
    <property type="match status" value="1"/>
</dbReference>
<evidence type="ECO:0000313" key="10">
    <source>
        <dbReference type="Proteomes" id="UP000009229"/>
    </source>
</evidence>
<dbReference type="EMBL" id="CP002770">
    <property type="protein sequence ID" value="AEG14968.1"/>
    <property type="molecule type" value="Genomic_DNA"/>
</dbReference>
<dbReference type="RefSeq" id="WP_013822483.1">
    <property type="nucleotide sequence ID" value="NC_015573.1"/>
</dbReference>
<evidence type="ECO:0000256" key="6">
    <source>
        <dbReference type="HAMAP-Rule" id="MF_01515"/>
    </source>
</evidence>
<sequence>METWLPLIGGYLFIFFARVVDMSLDVIRVLMLMRDKRLLAAVVGFLEVSVFILALNQVLAGGLNDPVKVIAYAGGFATGNYIGSLIEGRLALGYLSLQVFPAPQLASQFIERLRQEGFGVTSVECQGQCGVRTVLFVLLKRRDLQRALSILNKLDPNTFFNVSDARLIHGGIFPSKGTRLGK</sequence>
<dbReference type="InterPro" id="IPR022930">
    <property type="entry name" value="UPF0316"/>
</dbReference>
<comment type="similarity">
    <text evidence="6">Belongs to the UPF0316 family.</text>
</comment>
<protein>
    <recommendedName>
        <fullName evidence="6">UPF0316 protein Desku_1385</fullName>
    </recommendedName>
</protein>
<dbReference type="Proteomes" id="UP000009229">
    <property type="component" value="Chromosome"/>
</dbReference>
<feature type="transmembrane region" description="Helical" evidence="6">
    <location>
        <begin position="6"/>
        <end position="26"/>
    </location>
</feature>
<evidence type="ECO:0000256" key="5">
    <source>
        <dbReference type="ARBA" id="ARBA00023136"/>
    </source>
</evidence>
<feature type="transmembrane region" description="Helical" evidence="6">
    <location>
        <begin position="38"/>
        <end position="59"/>
    </location>
</feature>
<keyword evidence="3 6" id="KW-0812">Transmembrane</keyword>
<evidence type="ECO:0000259" key="8">
    <source>
        <dbReference type="Pfam" id="PF18955"/>
    </source>
</evidence>
<evidence type="ECO:0000313" key="9">
    <source>
        <dbReference type="EMBL" id="AEG14968.1"/>
    </source>
</evidence>
<name>A0AAU8Q242_DESK7</name>
<dbReference type="CDD" id="cd16381">
    <property type="entry name" value="YitT_C_like_1"/>
    <property type="match status" value="1"/>
</dbReference>
<proteinExistence type="inferred from homology"/>
<keyword evidence="10" id="KW-1185">Reference proteome</keyword>